<dbReference type="Proteomes" id="UP000603940">
    <property type="component" value="Unassembled WGS sequence"/>
</dbReference>
<protein>
    <submittedName>
        <fullName evidence="1">Uncharacterized protein</fullName>
    </submittedName>
</protein>
<accession>A0ABR7R308</accession>
<dbReference type="EMBL" id="JACTUZ010000008">
    <property type="protein sequence ID" value="MBC9176108.1"/>
    <property type="molecule type" value="Genomic_DNA"/>
</dbReference>
<reference evidence="1 2" key="1">
    <citation type="journal article" date="2009" name="Int. J. Syst. Evol. Microbiol.">
        <title>Transfer of Teichococcus ludipueritiae and Muricoccus roseus to the genus Roseomonas, as Roseomonas ludipueritiae comb. nov. and Roseomonas rosea comb. nov., respectively, and emended description of the genus Roseomonas.</title>
        <authorList>
            <person name="Sanchez-Porro C."/>
            <person name="Gallego V."/>
            <person name="Busse H.J."/>
            <person name="Kampfer P."/>
            <person name="Ventosa A."/>
        </authorList>
    </citation>
    <scope>NUCLEOTIDE SEQUENCE [LARGE SCALE GENOMIC DNA]</scope>
    <source>
        <strain evidence="1 2">DSM 14915</strain>
    </source>
</reference>
<proteinExistence type="predicted"/>
<name>A0ABR7R308_9PROT</name>
<gene>
    <name evidence="1" type="ORF">IBL25_03995</name>
</gene>
<dbReference type="RefSeq" id="WP_187777274.1">
    <property type="nucleotide sequence ID" value="NZ_JACTUZ010000008.1"/>
</dbReference>
<keyword evidence="2" id="KW-1185">Reference proteome</keyword>
<sequence length="460" mass="50257">MGDVVSFSKHAVTPAQECAAANPRGQEAARLRRVIQAKGKAAVSFGAGEQAKVAALVNSFIDRYAKQHGRGSMTGLCAKLWPESFENPTRRRAEILQMKKASTLANMVDAIAQYTGDSADNLLLEAFRGTRFDRAAAALLQGIGAEPDLEEFWSVLSETLHALAAAVVRIEGLEKHQERMAGLRGGYNLGSDSFFPSSARPLIRPLANWSEHWCEFPPIPSVVLFTEPQCETVERTLLLADPEERLPVAVSVCREVRLAIGPVDHPLVPGPLFEFRSVLHLAAGGRPLQLRYPWPSLEDAEEDVEVEIDGTWRAATLLLGEDHTPTAFKDDVLGSREFWLPASLEAPVQHGHAYPAWRPVTAGTCQDLLLRPVEGACVPFQEAPYNVLTNREGPDAFLPSGSLAVLIEAALHGTGPESLPEQLRAAARQMVARLSGWHVEQAAAAESAHRTLRSRWETWS</sequence>
<evidence type="ECO:0000313" key="2">
    <source>
        <dbReference type="Proteomes" id="UP000603940"/>
    </source>
</evidence>
<comment type="caution">
    <text evidence="1">The sequence shown here is derived from an EMBL/GenBank/DDBJ whole genome shotgun (WGS) entry which is preliminary data.</text>
</comment>
<organism evidence="1 2">
    <name type="scientific">Pseudoroseomonas ludipueritiae</name>
    <dbReference type="NCBI Taxonomy" id="198093"/>
    <lineage>
        <taxon>Bacteria</taxon>
        <taxon>Pseudomonadati</taxon>
        <taxon>Pseudomonadota</taxon>
        <taxon>Alphaproteobacteria</taxon>
        <taxon>Acetobacterales</taxon>
        <taxon>Acetobacteraceae</taxon>
        <taxon>Pseudoroseomonas</taxon>
    </lineage>
</organism>
<evidence type="ECO:0000313" key="1">
    <source>
        <dbReference type="EMBL" id="MBC9176108.1"/>
    </source>
</evidence>